<dbReference type="eggNOG" id="COG2120">
    <property type="taxonomic scope" value="Bacteria"/>
</dbReference>
<dbReference type="InterPro" id="IPR003737">
    <property type="entry name" value="GlcNAc_PI_deacetylase-related"/>
</dbReference>
<dbReference type="Pfam" id="PF02585">
    <property type="entry name" value="PIG-L"/>
    <property type="match status" value="1"/>
</dbReference>
<dbReference type="OrthoDB" id="9815144at2"/>
<dbReference type="SUPFAM" id="SSF102588">
    <property type="entry name" value="LmbE-like"/>
    <property type="match status" value="1"/>
</dbReference>
<keyword evidence="3" id="KW-1185">Reference proteome</keyword>
<dbReference type="PANTHER" id="PTHR12993">
    <property type="entry name" value="N-ACETYLGLUCOSAMINYL-PHOSPHATIDYLINOSITOL DE-N-ACETYLASE-RELATED"/>
    <property type="match status" value="1"/>
</dbReference>
<protein>
    <submittedName>
        <fullName evidence="2">LmbE family protein</fullName>
    </submittedName>
</protein>
<dbReference type="AlphaFoldDB" id="A0A016QNF4"/>
<dbReference type="EMBL" id="JHAC01000033">
    <property type="protein sequence ID" value="EYB67675.1"/>
    <property type="molecule type" value="Genomic_DNA"/>
</dbReference>
<proteinExistence type="predicted"/>
<organism evidence="2 3">
    <name type="scientific">Deinococcus phoenicis</name>
    <dbReference type="NCBI Taxonomy" id="1476583"/>
    <lineage>
        <taxon>Bacteria</taxon>
        <taxon>Thermotogati</taxon>
        <taxon>Deinococcota</taxon>
        <taxon>Deinococci</taxon>
        <taxon>Deinococcales</taxon>
        <taxon>Deinococcaceae</taxon>
        <taxon>Deinococcus</taxon>
    </lineage>
</organism>
<feature type="compositionally biased region" description="Pro residues" evidence="1">
    <location>
        <begin position="311"/>
        <end position="336"/>
    </location>
</feature>
<dbReference type="STRING" id="1476583.DEIPH_ctg033orf0096"/>
<dbReference type="PANTHER" id="PTHR12993:SF29">
    <property type="entry name" value="BLR3841 PROTEIN"/>
    <property type="match status" value="1"/>
</dbReference>
<dbReference type="Proteomes" id="UP000020492">
    <property type="component" value="Unassembled WGS sequence"/>
</dbReference>
<dbReference type="GO" id="GO:0016811">
    <property type="term" value="F:hydrolase activity, acting on carbon-nitrogen (but not peptide) bonds, in linear amides"/>
    <property type="evidence" value="ECO:0007669"/>
    <property type="project" value="TreeGrafter"/>
</dbReference>
<dbReference type="Gene3D" id="3.40.50.10320">
    <property type="entry name" value="LmbE-like"/>
    <property type="match status" value="1"/>
</dbReference>
<dbReference type="PATRIC" id="fig|1476583.3.peg.2248"/>
<evidence type="ECO:0000313" key="3">
    <source>
        <dbReference type="Proteomes" id="UP000020492"/>
    </source>
</evidence>
<dbReference type="InterPro" id="IPR024078">
    <property type="entry name" value="LmbE-like_dom_sf"/>
</dbReference>
<sequence>MPRRLRPAVLTAALLLLLAFVINTTGALRLFYPRAAAVVDSLPAAAPYHAGQRVLIVSPHPDDETLCCAGSIQQAQAAGAQVWVVWLTSGDGFELDAVVLGRSPRPSSAQLAGLGQRRIGEARRAMHVLNVPQSRLIFLGYPDGGLLHLFLEHYAQPFTSRYTHATHVPYPQALSPGAPYTGESVEHDLRRVLDRVQPDVVLAPSTQDAHPDHRAASYFVTRLLAQRGEAGRLRFWIVHGGLEYPLPKGLHERFPLLIPPRGRHLAWERLDLTPEQEDAKLSALREHRSQMDLMSRFLLAFVRENELLTPQPAPDRPLPWRPGPPPVPAPERSPGR</sequence>
<gene>
    <name evidence="2" type="ORF">DEIPH_ctg033orf0096</name>
</gene>
<evidence type="ECO:0000313" key="2">
    <source>
        <dbReference type="EMBL" id="EYB67675.1"/>
    </source>
</evidence>
<feature type="region of interest" description="Disordered" evidence="1">
    <location>
        <begin position="309"/>
        <end position="336"/>
    </location>
</feature>
<comment type="caution">
    <text evidence="2">The sequence shown here is derived from an EMBL/GenBank/DDBJ whole genome shotgun (WGS) entry which is preliminary data.</text>
</comment>
<accession>A0A016QNF4</accession>
<reference evidence="2 3" key="1">
    <citation type="submission" date="2014-03" db="EMBL/GenBank/DDBJ databases">
        <title>Draft genome sequence of Deinococcus phoenicis 1P10ME.</title>
        <authorList>
            <person name="Stepanov V.G."/>
            <person name="Vaishampayan P."/>
            <person name="Venkateswaran K."/>
            <person name="Fox G.E."/>
        </authorList>
    </citation>
    <scope>NUCLEOTIDE SEQUENCE [LARGE SCALE GENOMIC DNA]</scope>
    <source>
        <strain evidence="2 3">1P10ME</strain>
    </source>
</reference>
<dbReference type="RefSeq" id="WP_051517323.1">
    <property type="nucleotide sequence ID" value="NZ_JHAC01000033.1"/>
</dbReference>
<name>A0A016QNF4_9DEIO</name>
<evidence type="ECO:0000256" key="1">
    <source>
        <dbReference type="SAM" id="MobiDB-lite"/>
    </source>
</evidence>